<dbReference type="RefSeq" id="WP_379144747.1">
    <property type="nucleotide sequence ID" value="NZ_JBHUEN010000048.1"/>
</dbReference>
<comment type="caution">
    <text evidence="1">The sequence shown here is derived from an EMBL/GenBank/DDBJ whole genome shotgun (WGS) entry which is preliminary data.</text>
</comment>
<protein>
    <submittedName>
        <fullName evidence="1">Uncharacterized protein</fullName>
    </submittedName>
</protein>
<sequence length="166" mass="18527">MKQVLDSVWQRRGVSWIWDDDAFAKVARASEVYSLRQLMLATKSWPDDLPSNGGDTLVVAGLDACLDLLSPTDADAWLSGSLKSAILSFQDFYDGQASLVFWLPNGQRRMPIDLATDAVRWRCSAPFSSETIDFGRVLWGEAREYPQEIILSQGGKSVGLFHLRIT</sequence>
<evidence type="ECO:0000313" key="2">
    <source>
        <dbReference type="Proteomes" id="UP001597213"/>
    </source>
</evidence>
<reference evidence="2" key="1">
    <citation type="journal article" date="2019" name="Int. J. Syst. Evol. Microbiol.">
        <title>The Global Catalogue of Microorganisms (GCM) 10K type strain sequencing project: providing services to taxonomists for standard genome sequencing and annotation.</title>
        <authorList>
            <consortium name="The Broad Institute Genomics Platform"/>
            <consortium name="The Broad Institute Genome Sequencing Center for Infectious Disease"/>
            <person name="Wu L."/>
            <person name="Ma J."/>
        </authorList>
    </citation>
    <scope>NUCLEOTIDE SEQUENCE [LARGE SCALE GENOMIC DNA]</scope>
    <source>
        <strain evidence="2">CCUG 56029</strain>
    </source>
</reference>
<keyword evidence="2" id="KW-1185">Reference proteome</keyword>
<dbReference type="EMBL" id="JBHUEN010000048">
    <property type="protein sequence ID" value="MFD1883390.1"/>
    <property type="molecule type" value="Genomic_DNA"/>
</dbReference>
<dbReference type="Proteomes" id="UP001597213">
    <property type="component" value="Unassembled WGS sequence"/>
</dbReference>
<organism evidence="1 2">
    <name type="scientific">Paracoccus pacificus</name>
    <dbReference type="NCBI Taxonomy" id="1463598"/>
    <lineage>
        <taxon>Bacteria</taxon>
        <taxon>Pseudomonadati</taxon>
        <taxon>Pseudomonadota</taxon>
        <taxon>Alphaproteobacteria</taxon>
        <taxon>Rhodobacterales</taxon>
        <taxon>Paracoccaceae</taxon>
        <taxon>Paracoccus</taxon>
    </lineage>
</organism>
<accession>A0ABW4RBF1</accession>
<evidence type="ECO:0000313" key="1">
    <source>
        <dbReference type="EMBL" id="MFD1883390.1"/>
    </source>
</evidence>
<gene>
    <name evidence="1" type="ORF">ACFSCT_16875</name>
</gene>
<proteinExistence type="predicted"/>
<name>A0ABW4RBF1_9RHOB</name>